<dbReference type="RefSeq" id="WP_157588168.1">
    <property type="nucleotide sequence ID" value="NZ_WPIN01000011.1"/>
</dbReference>
<dbReference type="PIRSF" id="PIRSF006060">
    <property type="entry name" value="AA_transporter"/>
    <property type="match status" value="1"/>
</dbReference>
<dbReference type="EMBL" id="WPIN01000011">
    <property type="protein sequence ID" value="MVM33450.1"/>
    <property type="molecule type" value="Genomic_DNA"/>
</dbReference>
<dbReference type="GO" id="GO:0016020">
    <property type="term" value="C:membrane"/>
    <property type="evidence" value="ECO:0007669"/>
    <property type="project" value="UniProtKB-SubCell"/>
</dbReference>
<dbReference type="InterPro" id="IPR050598">
    <property type="entry name" value="AminoAcid_Transporter"/>
</dbReference>
<keyword evidence="3 5" id="KW-1133">Transmembrane helix</keyword>
<keyword evidence="2 5" id="KW-0812">Transmembrane</keyword>
<protein>
    <submittedName>
        <fullName evidence="6">Amino acid permease</fullName>
    </submittedName>
</protein>
<evidence type="ECO:0000256" key="4">
    <source>
        <dbReference type="ARBA" id="ARBA00023136"/>
    </source>
</evidence>
<feature type="transmembrane region" description="Helical" evidence="5">
    <location>
        <begin position="138"/>
        <end position="160"/>
    </location>
</feature>
<dbReference type="PANTHER" id="PTHR11785:SF512">
    <property type="entry name" value="SOBREMESA, ISOFORM B"/>
    <property type="match status" value="1"/>
</dbReference>
<feature type="transmembrane region" description="Helical" evidence="5">
    <location>
        <begin position="92"/>
        <end position="118"/>
    </location>
</feature>
<evidence type="ECO:0000256" key="1">
    <source>
        <dbReference type="ARBA" id="ARBA00004141"/>
    </source>
</evidence>
<dbReference type="PANTHER" id="PTHR11785">
    <property type="entry name" value="AMINO ACID TRANSPORTER"/>
    <property type="match status" value="1"/>
</dbReference>
<dbReference type="Pfam" id="PF13520">
    <property type="entry name" value="AA_permease_2"/>
    <property type="match status" value="1"/>
</dbReference>
<name>A0A7K1SI08_9BACT</name>
<gene>
    <name evidence="6" type="ORF">GO755_25665</name>
</gene>
<dbReference type="Proteomes" id="UP000436006">
    <property type="component" value="Unassembled WGS sequence"/>
</dbReference>
<evidence type="ECO:0000256" key="5">
    <source>
        <dbReference type="SAM" id="Phobius"/>
    </source>
</evidence>
<feature type="transmembrane region" description="Helical" evidence="5">
    <location>
        <begin position="12"/>
        <end position="36"/>
    </location>
</feature>
<evidence type="ECO:0000313" key="6">
    <source>
        <dbReference type="EMBL" id="MVM33450.1"/>
    </source>
</evidence>
<accession>A0A7K1SI08</accession>
<reference evidence="6 7" key="1">
    <citation type="submission" date="2019-12" db="EMBL/GenBank/DDBJ databases">
        <title>Spirosoma sp. HMF4905 genome sequencing and assembly.</title>
        <authorList>
            <person name="Kang H."/>
            <person name="Cha I."/>
            <person name="Kim H."/>
            <person name="Joh K."/>
        </authorList>
    </citation>
    <scope>NUCLEOTIDE SEQUENCE [LARGE SCALE GENOMIC DNA]</scope>
    <source>
        <strain evidence="6 7">HMF4905</strain>
    </source>
</reference>
<evidence type="ECO:0000313" key="7">
    <source>
        <dbReference type="Proteomes" id="UP000436006"/>
    </source>
</evidence>
<feature type="transmembrane region" description="Helical" evidence="5">
    <location>
        <begin position="453"/>
        <end position="470"/>
    </location>
</feature>
<organism evidence="6 7">
    <name type="scientific">Spirosoma arboris</name>
    <dbReference type="NCBI Taxonomy" id="2682092"/>
    <lineage>
        <taxon>Bacteria</taxon>
        <taxon>Pseudomonadati</taxon>
        <taxon>Bacteroidota</taxon>
        <taxon>Cytophagia</taxon>
        <taxon>Cytophagales</taxon>
        <taxon>Cytophagaceae</taxon>
        <taxon>Spirosoma</taxon>
    </lineage>
</organism>
<proteinExistence type="predicted"/>
<feature type="transmembrane region" description="Helical" evidence="5">
    <location>
        <begin position="264"/>
        <end position="290"/>
    </location>
</feature>
<feature type="transmembrane region" description="Helical" evidence="5">
    <location>
        <begin position="172"/>
        <end position="194"/>
    </location>
</feature>
<dbReference type="AlphaFoldDB" id="A0A7K1SI08"/>
<sequence length="476" mass="51614">MQTKTEPTTEFVPRLGLLDATMIVAGSMIGSGIFIVSAEITRSVGGAGWMLFMWLLAGIITVIAAVSYGELAAMFPKAGGQYVYLREAYNPLVGFLYGWSFFAVIQTGTIAAVGVAFAKFTAYLIPAFSDTNILLEAGFFRLSAAQLVAILVITLLTYINSRGVKDGAALQTFLTIIKLVSLFGLIICGFIWGARSDIWEANWQNAWSLSSLTLTGDQLSYTPLAGLAAFGAIAISMKGTLFSSDSWNSITSIASEVKRPERNIGLSLVLGTLVVTIIFILTNVMYLAVVPLKAIAFAPSDRVGVVTADYIFGSSGTVIMAIMAMISTFGCNNGLILSGARVYYIMAKDGLFFQKASVLNKNDVPGYSLWMQCIWASVLCLTGEYNNLLALVIFGVLLFYILTILGIYRLRWNRPELPRPYKAPGYPFLPAVYVVIAFALAVLLLIFETRYTLPGLGIILLGVPIYYVLISRQGKA</sequence>
<evidence type="ECO:0000256" key="3">
    <source>
        <dbReference type="ARBA" id="ARBA00022989"/>
    </source>
</evidence>
<feature type="transmembrane region" description="Helical" evidence="5">
    <location>
        <begin position="48"/>
        <end position="71"/>
    </location>
</feature>
<keyword evidence="7" id="KW-1185">Reference proteome</keyword>
<feature type="transmembrane region" description="Helical" evidence="5">
    <location>
        <begin position="428"/>
        <end position="447"/>
    </location>
</feature>
<dbReference type="InterPro" id="IPR002293">
    <property type="entry name" value="AA/rel_permease1"/>
</dbReference>
<feature type="transmembrane region" description="Helical" evidence="5">
    <location>
        <begin position="388"/>
        <end position="408"/>
    </location>
</feature>
<feature type="transmembrane region" description="Helical" evidence="5">
    <location>
        <begin position="310"/>
        <end position="343"/>
    </location>
</feature>
<evidence type="ECO:0000256" key="2">
    <source>
        <dbReference type="ARBA" id="ARBA00022692"/>
    </source>
</evidence>
<comment type="caution">
    <text evidence="6">The sequence shown here is derived from an EMBL/GenBank/DDBJ whole genome shotgun (WGS) entry which is preliminary data.</text>
</comment>
<keyword evidence="4 5" id="KW-0472">Membrane</keyword>
<comment type="subcellular location">
    <subcellularLocation>
        <location evidence="1">Membrane</location>
        <topology evidence="1">Multi-pass membrane protein</topology>
    </subcellularLocation>
</comment>
<dbReference type="GO" id="GO:0015179">
    <property type="term" value="F:L-amino acid transmembrane transporter activity"/>
    <property type="evidence" value="ECO:0007669"/>
    <property type="project" value="TreeGrafter"/>
</dbReference>
<dbReference type="Gene3D" id="1.20.1740.10">
    <property type="entry name" value="Amino acid/polyamine transporter I"/>
    <property type="match status" value="1"/>
</dbReference>